<dbReference type="PROSITE" id="PS51257">
    <property type="entry name" value="PROKAR_LIPOPROTEIN"/>
    <property type="match status" value="1"/>
</dbReference>
<proteinExistence type="predicted"/>
<evidence type="ECO:0000313" key="2">
    <source>
        <dbReference type="EMBL" id="VDC30553.1"/>
    </source>
</evidence>
<name>A0A3P5XGE1_9RHOB</name>
<protein>
    <submittedName>
        <fullName evidence="2">Outer membrane protein assembly factor BamB</fullName>
    </submittedName>
</protein>
<dbReference type="SMART" id="SM00564">
    <property type="entry name" value="PQQ"/>
    <property type="match status" value="6"/>
</dbReference>
<dbReference type="EMBL" id="UXAW01000080">
    <property type="protein sequence ID" value="VDC30553.1"/>
    <property type="molecule type" value="Genomic_DNA"/>
</dbReference>
<dbReference type="Pfam" id="PF13360">
    <property type="entry name" value="PQQ_2"/>
    <property type="match status" value="2"/>
</dbReference>
<dbReference type="PANTHER" id="PTHR34512:SF30">
    <property type="entry name" value="OUTER MEMBRANE PROTEIN ASSEMBLY FACTOR BAMB"/>
    <property type="match status" value="1"/>
</dbReference>
<dbReference type="InterPro" id="IPR018391">
    <property type="entry name" value="PQQ_b-propeller_rpt"/>
</dbReference>
<dbReference type="InterPro" id="IPR015943">
    <property type="entry name" value="WD40/YVTN_repeat-like_dom_sf"/>
</dbReference>
<dbReference type="Proteomes" id="UP000277498">
    <property type="component" value="Unassembled WGS sequence"/>
</dbReference>
<reference evidence="2 3" key="1">
    <citation type="submission" date="2018-11" db="EMBL/GenBank/DDBJ databases">
        <authorList>
            <person name="Criscuolo A."/>
        </authorList>
    </citation>
    <scope>NUCLEOTIDE SEQUENCE [LARGE SCALE GENOMIC DNA]</scope>
    <source>
        <strain evidence="2">ACIP111625</strain>
    </source>
</reference>
<sequence length="442" mass="44651">MERRIGWLTGAALGLALLGACGEREVILSGERIDVRDVLEGSSSRDAAAVRGSAAISLPGQQQNAEWAQRGGNARHHAPHAALSAAPRLIWATSVGEGSSRRARIAAAPVVAGGRAFALDAAMVVSAVSASGALLWQADLTPTTDRGGRVSGGGLAAEGGRLYVSTAYGEIVALDAASGAVAWRQRMDAPVHGAPAVADGVVYATGRDGAAWALNAADGKVVWHVTGTPGLAGYLGAAAPTVGERAVIFPSGAGDLIAVLKIGGGTKVWQESIAGRRPGIAYGEAQDVTGDAALVGDRLYTGTAAGRTVALDTASGERIWSAEEGALGPLAVAGGSVFLVSDEARLARLDAATGAVIWAVDLPYYTAEKVRKRKDITAHYGPVLAGGRLWVASGDGVLRGFSPTDGTLVATTEIPGGAASQPAVAGGTLYVVSNNGQLLAFR</sequence>
<organism evidence="2 3">
    <name type="scientific">Pseudogemmobacter humi</name>
    <dbReference type="NCBI Taxonomy" id="2483812"/>
    <lineage>
        <taxon>Bacteria</taxon>
        <taxon>Pseudomonadati</taxon>
        <taxon>Pseudomonadota</taxon>
        <taxon>Alphaproteobacteria</taxon>
        <taxon>Rhodobacterales</taxon>
        <taxon>Paracoccaceae</taxon>
        <taxon>Pseudogemmobacter</taxon>
    </lineage>
</organism>
<feature type="domain" description="Pyrrolo-quinoline quinone repeat" evidence="1">
    <location>
        <begin position="124"/>
        <end position="359"/>
    </location>
</feature>
<accession>A0A3P5XGE1</accession>
<feature type="domain" description="Pyrrolo-quinoline quinone repeat" evidence="1">
    <location>
        <begin position="380"/>
        <end position="441"/>
    </location>
</feature>
<dbReference type="RefSeq" id="WP_124087319.1">
    <property type="nucleotide sequence ID" value="NZ_UXAW01000080.1"/>
</dbReference>
<dbReference type="SUPFAM" id="SSF50998">
    <property type="entry name" value="Quinoprotein alcohol dehydrogenase-like"/>
    <property type="match status" value="1"/>
</dbReference>
<keyword evidence="3" id="KW-1185">Reference proteome</keyword>
<dbReference type="InterPro" id="IPR002372">
    <property type="entry name" value="PQQ_rpt_dom"/>
</dbReference>
<dbReference type="PANTHER" id="PTHR34512">
    <property type="entry name" value="CELL SURFACE PROTEIN"/>
    <property type="match status" value="1"/>
</dbReference>
<gene>
    <name evidence="2" type="primary">bamB</name>
    <name evidence="2" type="ORF">XINFAN_02579</name>
</gene>
<dbReference type="AlphaFoldDB" id="A0A3P5XGE1"/>
<dbReference type="InterPro" id="IPR011047">
    <property type="entry name" value="Quinoprotein_ADH-like_sf"/>
</dbReference>
<evidence type="ECO:0000313" key="3">
    <source>
        <dbReference type="Proteomes" id="UP000277498"/>
    </source>
</evidence>
<dbReference type="Gene3D" id="2.130.10.10">
    <property type="entry name" value="YVTN repeat-like/Quinoprotein amine dehydrogenase"/>
    <property type="match status" value="1"/>
</dbReference>
<dbReference type="OrthoDB" id="5290752at2"/>
<evidence type="ECO:0000259" key="1">
    <source>
        <dbReference type="Pfam" id="PF13360"/>
    </source>
</evidence>